<dbReference type="AlphaFoldDB" id="A0A0B4GVT9"/>
<reference evidence="2 3" key="1">
    <citation type="journal article" date="2014" name="Proc. Natl. Acad. Sci. U.S.A.">
        <title>Trajectory and genomic determinants of fungal-pathogen speciation and host adaptation.</title>
        <authorList>
            <person name="Hu X."/>
            <person name="Xiao G."/>
            <person name="Zheng P."/>
            <person name="Shang Y."/>
            <person name="Su Y."/>
            <person name="Zhang X."/>
            <person name="Liu X."/>
            <person name="Zhan S."/>
            <person name="St Leger R.J."/>
            <person name="Wang C."/>
        </authorList>
    </citation>
    <scope>NUCLEOTIDE SEQUENCE [LARGE SCALE GENOMIC DNA]</scope>
    <source>
        <strain evidence="2 3">ARSEF 977</strain>
    </source>
</reference>
<feature type="region of interest" description="Disordered" evidence="1">
    <location>
        <begin position="814"/>
        <end position="868"/>
    </location>
</feature>
<comment type="caution">
    <text evidence="2">The sequence shown here is derived from an EMBL/GenBank/DDBJ whole genome shotgun (WGS) entry which is preliminary data.</text>
</comment>
<feature type="compositionally biased region" description="Polar residues" evidence="1">
    <location>
        <begin position="829"/>
        <end position="851"/>
    </location>
</feature>
<evidence type="ECO:0000313" key="2">
    <source>
        <dbReference type="EMBL" id="KID81591.1"/>
    </source>
</evidence>
<name>A0A0B4GVT9_METGA</name>
<proteinExistence type="predicted"/>
<keyword evidence="3" id="KW-1185">Reference proteome</keyword>
<evidence type="ECO:0000313" key="3">
    <source>
        <dbReference type="Proteomes" id="UP000031192"/>
    </source>
</evidence>
<protein>
    <submittedName>
        <fullName evidence="2">Uncharacterized protein</fullName>
    </submittedName>
</protein>
<organism evidence="2 3">
    <name type="scientific">Metarhizium guizhouense (strain ARSEF 977)</name>
    <dbReference type="NCBI Taxonomy" id="1276136"/>
    <lineage>
        <taxon>Eukaryota</taxon>
        <taxon>Fungi</taxon>
        <taxon>Dikarya</taxon>
        <taxon>Ascomycota</taxon>
        <taxon>Pezizomycotina</taxon>
        <taxon>Sordariomycetes</taxon>
        <taxon>Hypocreomycetidae</taxon>
        <taxon>Hypocreales</taxon>
        <taxon>Clavicipitaceae</taxon>
        <taxon>Metarhizium</taxon>
    </lineage>
</organism>
<sequence>MGRQQDIARNDAVKEYGIKFRPYLPTEEWPDSLQNLGTSVHKLVKQTYDEWREDVHLDNNRPWRTEIRSRADFLSQLALQTKEDGRGGGASESYWRWKLEPEVFKRFELEVNCHVCTGRLWRAFVEVNPSSDALRDRQQNRRVCSCDRSENPSSVMLNQIFGSVTEYYATYDATVLKMLNKKHERPDRVCGLRRTGRIETNMFRKDTRADSGGRTVQMQLRSSLRDGDSICLFPFLVFESKGSSGKPRSSIENQTAFVIRESLLIQKNLQNASQSANQDSEPCLWCISQRGEDWDVYLAYLVQKQRDDRGDYGVNVVLLWSGDVCDRNNALRLLLIMDTIFDWARDDYREKVIRQLQALVSEANTPARAFSVAPSLPHTVISINKSKEIESDHYVESFSEHSTYVRSKVSQVNVHFNSLVQATENLSVGRKEEIQSWNLNVPDNHTGRRDIQLRVNFDSLRNYDSEQCAFRDATFIRSRVMGLFITEDNVDLLFQSKLEDHQSEYLLGRIITKLKKEDLLVLRGDTITAIEQAWAGYNKDQPEIKDPYEKFYVLLTFSAYIGSDWEQVRELSYLAVSTRALKSLCKLAKKNLQFYWVRCDLELIMSLVEIFLRASISANLTACLYRVSMTPYLIDEPHDDNVFQDNINLRPCLMLRTQKGRPRDLVWDIYRNHRIGRIEPSAPYLRVSSRLDKQTPLSSASAATQTGAPWTTYTITDSLVLSYNKNPTKMKGPEWSLFLVKGDESRKLVLGLMQDDAQLHRAYKTYRLGPEAGWERVRWNMTAEFDDQCGISKKAKRFAKHLAHALFNNAFNNSTESSDVEQGSEDDQSMVSGQSSYFDDGSILSQTSSGYESDDTVQEGFSSVLLEE</sequence>
<evidence type="ECO:0000256" key="1">
    <source>
        <dbReference type="SAM" id="MobiDB-lite"/>
    </source>
</evidence>
<dbReference type="EMBL" id="AZNH01000133">
    <property type="protein sequence ID" value="KID81591.1"/>
    <property type="molecule type" value="Genomic_DNA"/>
</dbReference>
<dbReference type="HOGENOM" id="CLU_016351_0_0_1"/>
<gene>
    <name evidence="2" type="ORF">MGU_11050</name>
</gene>
<accession>A0A0B4GVT9</accession>
<feature type="compositionally biased region" description="Acidic residues" evidence="1">
    <location>
        <begin position="818"/>
        <end position="828"/>
    </location>
</feature>
<dbReference type="Proteomes" id="UP000031192">
    <property type="component" value="Unassembled WGS sequence"/>
</dbReference>